<dbReference type="EMBL" id="KN424890">
    <property type="protein sequence ID" value="KHG23371.1"/>
    <property type="molecule type" value="Genomic_DNA"/>
</dbReference>
<dbReference type="Proteomes" id="UP000032142">
    <property type="component" value="Unassembled WGS sequence"/>
</dbReference>
<keyword evidence="2" id="KW-1185">Reference proteome</keyword>
<name>A0A0B0PJ43_GOSAR</name>
<evidence type="ECO:0000313" key="2">
    <source>
        <dbReference type="Proteomes" id="UP000032142"/>
    </source>
</evidence>
<reference evidence="2" key="1">
    <citation type="submission" date="2014-09" db="EMBL/GenBank/DDBJ databases">
        <authorList>
            <person name="Mudge J."/>
            <person name="Ramaraj T."/>
            <person name="Lindquist I.E."/>
            <person name="Bharti A.K."/>
            <person name="Sundararajan A."/>
            <person name="Cameron C.T."/>
            <person name="Woodward J.E."/>
            <person name="May G.D."/>
            <person name="Brubaker C."/>
            <person name="Broadhvest J."/>
            <person name="Wilkins T.A."/>
        </authorList>
    </citation>
    <scope>NUCLEOTIDE SEQUENCE</scope>
    <source>
        <strain evidence="2">cv. AKA8401</strain>
    </source>
</reference>
<gene>
    <name evidence="1" type="ORF">F383_28547</name>
</gene>
<accession>A0A0B0PJ43</accession>
<proteinExistence type="predicted"/>
<sequence>MATSGCDGPKGAI</sequence>
<organism evidence="1 2">
    <name type="scientific">Gossypium arboreum</name>
    <name type="common">Tree cotton</name>
    <name type="synonym">Gossypium nanking</name>
    <dbReference type="NCBI Taxonomy" id="29729"/>
    <lineage>
        <taxon>Eukaryota</taxon>
        <taxon>Viridiplantae</taxon>
        <taxon>Streptophyta</taxon>
        <taxon>Embryophyta</taxon>
        <taxon>Tracheophyta</taxon>
        <taxon>Spermatophyta</taxon>
        <taxon>Magnoliopsida</taxon>
        <taxon>eudicotyledons</taxon>
        <taxon>Gunneridae</taxon>
        <taxon>Pentapetalae</taxon>
        <taxon>rosids</taxon>
        <taxon>malvids</taxon>
        <taxon>Malvales</taxon>
        <taxon>Malvaceae</taxon>
        <taxon>Malvoideae</taxon>
        <taxon>Gossypium</taxon>
    </lineage>
</organism>
<evidence type="ECO:0000313" key="1">
    <source>
        <dbReference type="EMBL" id="KHG23371.1"/>
    </source>
</evidence>
<protein>
    <submittedName>
        <fullName evidence="1">Uncharacterized protein</fullName>
    </submittedName>
</protein>